<proteinExistence type="predicted"/>
<dbReference type="Proteomes" id="UP001274830">
    <property type="component" value="Unassembled WGS sequence"/>
</dbReference>
<feature type="compositionally biased region" description="Polar residues" evidence="1">
    <location>
        <begin position="108"/>
        <end position="117"/>
    </location>
</feature>
<evidence type="ECO:0000313" key="2">
    <source>
        <dbReference type="EMBL" id="KAK3679758.1"/>
    </source>
</evidence>
<dbReference type="AlphaFoldDB" id="A0AAE1C693"/>
<feature type="compositionally biased region" description="Basic and acidic residues" evidence="1">
    <location>
        <begin position="542"/>
        <end position="554"/>
    </location>
</feature>
<comment type="caution">
    <text evidence="2">The sequence shown here is derived from an EMBL/GenBank/DDBJ whole genome shotgun (WGS) entry which is preliminary data.</text>
</comment>
<name>A0AAE1C693_9PEZI</name>
<evidence type="ECO:0000256" key="1">
    <source>
        <dbReference type="SAM" id="MobiDB-lite"/>
    </source>
</evidence>
<feature type="compositionally biased region" description="Low complexity" evidence="1">
    <location>
        <begin position="132"/>
        <end position="143"/>
    </location>
</feature>
<feature type="compositionally biased region" description="Basic and acidic residues" evidence="1">
    <location>
        <begin position="563"/>
        <end position="573"/>
    </location>
</feature>
<feature type="compositionally biased region" description="Low complexity" evidence="1">
    <location>
        <begin position="966"/>
        <end position="981"/>
    </location>
</feature>
<accession>A0AAE1C693</accession>
<dbReference type="EMBL" id="JAUTXT010000001">
    <property type="protein sequence ID" value="KAK3679758.1"/>
    <property type="molecule type" value="Genomic_DNA"/>
</dbReference>
<organism evidence="2 3">
    <name type="scientific">Recurvomyces mirabilis</name>
    <dbReference type="NCBI Taxonomy" id="574656"/>
    <lineage>
        <taxon>Eukaryota</taxon>
        <taxon>Fungi</taxon>
        <taxon>Dikarya</taxon>
        <taxon>Ascomycota</taxon>
        <taxon>Pezizomycotina</taxon>
        <taxon>Dothideomycetes</taxon>
        <taxon>Dothideomycetidae</taxon>
        <taxon>Mycosphaerellales</taxon>
        <taxon>Teratosphaeriaceae</taxon>
        <taxon>Recurvomyces</taxon>
    </lineage>
</organism>
<feature type="region of interest" description="Disordered" evidence="1">
    <location>
        <begin position="955"/>
        <end position="992"/>
    </location>
</feature>
<keyword evidence="3" id="KW-1185">Reference proteome</keyword>
<feature type="region of interest" description="Disordered" evidence="1">
    <location>
        <begin position="542"/>
        <end position="573"/>
    </location>
</feature>
<feature type="region of interest" description="Disordered" evidence="1">
    <location>
        <begin position="104"/>
        <end position="164"/>
    </location>
</feature>
<reference evidence="2" key="1">
    <citation type="submission" date="2023-07" db="EMBL/GenBank/DDBJ databases">
        <title>Black Yeasts Isolated from many extreme environments.</title>
        <authorList>
            <person name="Coleine C."/>
            <person name="Stajich J.E."/>
            <person name="Selbmann L."/>
        </authorList>
    </citation>
    <scope>NUCLEOTIDE SEQUENCE</scope>
    <source>
        <strain evidence="2">CCFEE 5485</strain>
    </source>
</reference>
<gene>
    <name evidence="2" type="ORF">LTR78_000134</name>
</gene>
<protein>
    <submittedName>
        <fullName evidence="2">Uncharacterized protein</fullName>
    </submittedName>
</protein>
<sequence>MPTGTGATHLPTGSSLASAPIVTARNTATASAFTTTVPMIIQVSTSVEMATSTTVLSTTETLLAVETSTAVVLEAAPSSVVGPGTVTLLEKETAVATTTVTAMTTTTEGPNTSSLSSVPGHKSTLMTTVPASSKTSPSPTSTSSEDDESPTDTNRNLRRTSTDGVYEYVPARSDHTNSSLNARGLLHHIDHCAVVIPQTNLPSDASVNEACRAVKKTVKDKKGKLHKDDYCVGNTIGGLVYTFAAKSKDTPHVIETLKGAYQMLNFTACEVQPADMKLKRDDDRYDYPNIGGEVKPLKSGDWSDAVPVPLPMLKDRASILERKKRCVAVIPITKLPSKDVQSSDKMCKMIEKAVKKGAKKPDGKTQCFSNHGKAEDGTGAVKAGMPSGRNGTIGGEGRTKELFGALGRRHGGINEALSGIDSGAKYAERSEILPPGPRNREAGSRLEARRERFLHLIATVPASNIHKEKKTITLCMNLRANVRKHATLLDEGSCQRSDDGGLLYEFSAKEGHANKIKAEIMADFVGTQWMVTADRRRKVWRKDRGGRDNEKTGHLDLPVKSPSELEIRESSPRLEARRDHCKVTIPGSSFTNTRRTLQCKEVRQAIRSDYVDVPTDHHCSVTTNGSIAYTFRVSNDNAANIIMTIRHRFVGVTDNSCAHPGKSITILGEHFIERDLETENRHVKKSTVQRHGQHDNRTPEIDDMVVMDERAVDAGISTLAVKELAREGTSFGSVSPLLQNRKSPAENVSQMINCTVTLNMRAFILGQPPDLDNNCHDATWLVNPSNHPPYHSSCSITSQPGRFALVMMDDPSWVQRYVNILAAQTVLNPDFSECPLKPSSHSNTIRRRATGSGIGRSRECSIKLPKFSQGWDSRPRCTTLRKKLFGGKNISAPIEWRCNERTSSKFVLASFSIPKSPIPSDLDAPKAVVQRLYKYYPSSNFEKCPIKPRTRNLPACPTPRSFDQNSSSAGSSSGTIAAKSALQGTTNQPVGRRMWLKRPAVPQPSCMVDIKGGIRLTSGISDAVQRILGELEPRVRKRKITCTTTASGRAK</sequence>
<evidence type="ECO:0000313" key="3">
    <source>
        <dbReference type="Proteomes" id="UP001274830"/>
    </source>
</evidence>